<dbReference type="PANTHER" id="PTHR33121:SF15">
    <property type="entry name" value="BLUE LIGHT- AND TEMPERATURE-REGULATED ANTIREPRESSOR BLUF"/>
    <property type="match status" value="1"/>
</dbReference>
<organism evidence="2 3">
    <name type="scientific">Roseibium aggregatum</name>
    <dbReference type="NCBI Taxonomy" id="187304"/>
    <lineage>
        <taxon>Bacteria</taxon>
        <taxon>Pseudomonadati</taxon>
        <taxon>Pseudomonadota</taxon>
        <taxon>Alphaproteobacteria</taxon>
        <taxon>Hyphomicrobiales</taxon>
        <taxon>Stappiaceae</taxon>
        <taxon>Roseibium</taxon>
    </lineage>
</organism>
<dbReference type="AlphaFoldDB" id="A0A926P4T7"/>
<dbReference type="InterPro" id="IPR001633">
    <property type="entry name" value="EAL_dom"/>
</dbReference>
<evidence type="ECO:0000313" key="2">
    <source>
        <dbReference type="EMBL" id="MBD1547067.1"/>
    </source>
</evidence>
<dbReference type="SMART" id="SM00052">
    <property type="entry name" value="EAL"/>
    <property type="match status" value="1"/>
</dbReference>
<dbReference type="Pfam" id="PF00563">
    <property type="entry name" value="EAL"/>
    <property type="match status" value="1"/>
</dbReference>
<dbReference type="Gene3D" id="3.20.20.450">
    <property type="entry name" value="EAL domain"/>
    <property type="match status" value="1"/>
</dbReference>
<accession>A0A926P4T7</accession>
<dbReference type="SUPFAM" id="SSF141868">
    <property type="entry name" value="EAL domain-like"/>
    <property type="match status" value="1"/>
</dbReference>
<reference evidence="2" key="1">
    <citation type="submission" date="2020-05" db="EMBL/GenBank/DDBJ databases">
        <title>Identification of trans-AT polyketide cluster in two marine bacteria, producers of a novel glutaramide-containing polyketide sesbanimide D and analogs.</title>
        <authorList>
            <person name="Kacar D."/>
            <person name="Rodriguez P."/>
            <person name="Canedo L."/>
            <person name="Gonzalez E."/>
            <person name="Galan B."/>
            <person name="De La Calle F."/>
            <person name="Garcia J.L."/>
        </authorList>
    </citation>
    <scope>NUCLEOTIDE SEQUENCE</scope>
    <source>
        <strain evidence="2">PHM038</strain>
    </source>
</reference>
<dbReference type="GO" id="GO:0071111">
    <property type="term" value="F:cyclic-guanylate-specific phosphodiesterase activity"/>
    <property type="evidence" value="ECO:0007669"/>
    <property type="project" value="InterPro"/>
</dbReference>
<sequence>MSRQRSFIALTCAACREGAVLDFDFTMAFQPIVDVNIGRIWGYEALVRGSGGESAYHVLNQVTPETRYRFDQDCRVKAIELAAGLFPDDETRLSINFMPNAVYEPSACIRTTLLTAARTGFRLDRIMFEFTETEQVQDTGHLQAIINEYRRRGFVTAIDDFGAGFSGLNLLADFTPDLVKIDMDLVRGIDASQSRRAIVNGIVSICRELDITLLAEGIETEAEMETLSEIGIDLMQGYYFSRPAVACLPAVHGLERLSA</sequence>
<dbReference type="EMBL" id="JABFCZ010000012">
    <property type="protein sequence ID" value="MBD1547067.1"/>
    <property type="molecule type" value="Genomic_DNA"/>
</dbReference>
<dbReference type="PROSITE" id="PS50883">
    <property type="entry name" value="EAL"/>
    <property type="match status" value="1"/>
</dbReference>
<feature type="domain" description="EAL" evidence="1">
    <location>
        <begin position="9"/>
        <end position="257"/>
    </location>
</feature>
<evidence type="ECO:0000313" key="3">
    <source>
        <dbReference type="Proteomes" id="UP000598467"/>
    </source>
</evidence>
<evidence type="ECO:0000259" key="1">
    <source>
        <dbReference type="PROSITE" id="PS50883"/>
    </source>
</evidence>
<dbReference type="CDD" id="cd01948">
    <property type="entry name" value="EAL"/>
    <property type="match status" value="1"/>
</dbReference>
<dbReference type="Proteomes" id="UP000598467">
    <property type="component" value="Unassembled WGS sequence"/>
</dbReference>
<dbReference type="PANTHER" id="PTHR33121">
    <property type="entry name" value="CYCLIC DI-GMP PHOSPHODIESTERASE PDEF"/>
    <property type="match status" value="1"/>
</dbReference>
<proteinExistence type="predicted"/>
<gene>
    <name evidence="2" type="ORF">HK439_12395</name>
</gene>
<name>A0A926P4T7_9HYPH</name>
<dbReference type="InterPro" id="IPR050706">
    <property type="entry name" value="Cyclic-di-GMP_PDE-like"/>
</dbReference>
<dbReference type="InterPro" id="IPR035919">
    <property type="entry name" value="EAL_sf"/>
</dbReference>
<comment type="caution">
    <text evidence="2">The sequence shown here is derived from an EMBL/GenBank/DDBJ whole genome shotgun (WGS) entry which is preliminary data.</text>
</comment>
<protein>
    <submittedName>
        <fullName evidence="2">EAL domain-containing protein</fullName>
    </submittedName>
</protein>